<dbReference type="Proteomes" id="UP000006906">
    <property type="component" value="Chromosome 3"/>
</dbReference>
<dbReference type="SMART" id="SM00220">
    <property type="entry name" value="S_TKc"/>
    <property type="match status" value="1"/>
</dbReference>
<protein>
    <recommendedName>
        <fullName evidence="10">Protein kinase domain-containing protein</fullName>
    </recommendedName>
</protein>
<dbReference type="Gene3D" id="1.10.510.10">
    <property type="entry name" value="Transferase(Phosphotransferase) domain 1"/>
    <property type="match status" value="1"/>
</dbReference>
<dbReference type="EMBL" id="CM008964">
    <property type="protein sequence ID" value="PNW84795.1"/>
    <property type="molecule type" value="Genomic_DNA"/>
</dbReference>
<keyword evidence="2" id="KW-0808">Transferase</keyword>
<keyword evidence="4" id="KW-0418">Kinase</keyword>
<dbReference type="KEGG" id="cre:CHLRE_03g159016v5"/>
<dbReference type="InterPro" id="IPR011009">
    <property type="entry name" value="Kinase-like_dom_sf"/>
</dbReference>
<feature type="compositionally biased region" description="Low complexity" evidence="7">
    <location>
        <begin position="534"/>
        <end position="551"/>
    </location>
</feature>
<feature type="region of interest" description="Disordered" evidence="7">
    <location>
        <begin position="293"/>
        <end position="320"/>
    </location>
</feature>
<dbReference type="OrthoDB" id="536504at2759"/>
<dbReference type="CDD" id="cd13999">
    <property type="entry name" value="STKc_MAP3K-like"/>
    <property type="match status" value="1"/>
</dbReference>
<dbReference type="AlphaFoldDB" id="A0A2K3DW91"/>
<evidence type="ECO:0000256" key="2">
    <source>
        <dbReference type="ARBA" id="ARBA00022679"/>
    </source>
</evidence>
<keyword evidence="9" id="KW-0732">Signal</keyword>
<organism evidence="11 12">
    <name type="scientific">Chlamydomonas reinhardtii</name>
    <name type="common">Chlamydomonas smithii</name>
    <dbReference type="NCBI Taxonomy" id="3055"/>
    <lineage>
        <taxon>Eukaryota</taxon>
        <taxon>Viridiplantae</taxon>
        <taxon>Chlorophyta</taxon>
        <taxon>core chlorophytes</taxon>
        <taxon>Chlorophyceae</taxon>
        <taxon>CS clade</taxon>
        <taxon>Chlamydomonadales</taxon>
        <taxon>Chlamydomonadaceae</taxon>
        <taxon>Chlamydomonas</taxon>
    </lineage>
</organism>
<keyword evidence="5 6" id="KW-0067">ATP-binding</keyword>
<evidence type="ECO:0000256" key="4">
    <source>
        <dbReference type="ARBA" id="ARBA00022777"/>
    </source>
</evidence>
<dbReference type="RefSeq" id="XP_042925789.1">
    <property type="nucleotide sequence ID" value="XM_043060659.1"/>
</dbReference>
<evidence type="ECO:0000256" key="3">
    <source>
        <dbReference type="ARBA" id="ARBA00022741"/>
    </source>
</evidence>
<dbReference type="PaxDb" id="3055-EDP01669"/>
<reference evidence="11" key="2">
    <citation type="submission" date="2017-07" db="EMBL/GenBank/DDBJ databases">
        <title>WGS assembly of Chlamydomonas reinhardtii.</title>
        <authorList>
            <consortium name="Chlamydomonas Annotation Team"/>
            <consortium name="JGI Annotation Team"/>
            <person name="Merchant S.S."/>
            <person name="Prochnik S.E."/>
            <person name="Vallon O."/>
            <person name="Harris E.H."/>
            <person name="Karpowicz S.J."/>
            <person name="Witman G.B."/>
            <person name="Terry A."/>
            <person name="Salamov A."/>
            <person name="Fritz-Laylin L.K."/>
            <person name="Marechal-Drouard L."/>
            <person name="Marshall W.F."/>
            <person name="Qu L.H."/>
            <person name="Nelson D.R."/>
            <person name="Sanderfoot A.A."/>
            <person name="Spalding M.H."/>
            <person name="Kapitonov V.V."/>
            <person name="Ren Q."/>
            <person name="Ferris P."/>
            <person name="Lindquist E."/>
            <person name="Shapiro H."/>
            <person name="Lucas S.M."/>
            <person name="Grimwood J."/>
            <person name="Schmutz J."/>
            <person name="Grigoriev I.V."/>
            <person name="Rokhsar D.S."/>
        </authorList>
    </citation>
    <scope>NUCLEOTIDE SEQUENCE</scope>
    <source>
        <strain evidence="11">CC-503 cw92 mt+</strain>
    </source>
</reference>
<dbReference type="GeneID" id="66052761"/>
<evidence type="ECO:0000313" key="11">
    <source>
        <dbReference type="EMBL" id="PNW84795.1"/>
    </source>
</evidence>
<dbReference type="InterPro" id="IPR000719">
    <property type="entry name" value="Prot_kinase_dom"/>
</dbReference>
<keyword evidence="12" id="KW-1185">Reference proteome</keyword>
<evidence type="ECO:0000259" key="10">
    <source>
        <dbReference type="PROSITE" id="PS50011"/>
    </source>
</evidence>
<keyword evidence="8" id="KW-1133">Transmembrane helix</keyword>
<accession>A0A2K3DW91</accession>
<feature type="compositionally biased region" description="Low complexity" evidence="7">
    <location>
        <begin position="498"/>
        <end position="527"/>
    </location>
</feature>
<dbReference type="PANTHER" id="PTHR44329:SF214">
    <property type="entry name" value="PROTEIN KINASE DOMAIN-CONTAINING PROTEIN"/>
    <property type="match status" value="1"/>
</dbReference>
<feature type="compositionally biased region" description="Polar residues" evidence="7">
    <location>
        <begin position="366"/>
        <end position="376"/>
    </location>
</feature>
<dbReference type="PANTHER" id="PTHR44329">
    <property type="entry name" value="SERINE/THREONINE-PROTEIN KINASE TNNI3K-RELATED"/>
    <property type="match status" value="1"/>
</dbReference>
<evidence type="ECO:0000256" key="6">
    <source>
        <dbReference type="PROSITE-ProRule" id="PRU10141"/>
    </source>
</evidence>
<dbReference type="Gramene" id="PNW84795">
    <property type="protein sequence ID" value="PNW84795"/>
    <property type="gene ID" value="CHLRE_03g159016v5"/>
</dbReference>
<dbReference type="PROSITE" id="PS00107">
    <property type="entry name" value="PROTEIN_KINASE_ATP"/>
    <property type="match status" value="1"/>
</dbReference>
<keyword evidence="8" id="KW-0812">Transmembrane</keyword>
<feature type="chain" id="PRO_5014294311" description="Protein kinase domain-containing protein" evidence="9">
    <location>
        <begin position="27"/>
        <end position="968"/>
    </location>
</feature>
<dbReference type="GO" id="GO:0004674">
    <property type="term" value="F:protein serine/threonine kinase activity"/>
    <property type="evidence" value="ECO:0000318"/>
    <property type="project" value="GO_Central"/>
</dbReference>
<evidence type="ECO:0000256" key="7">
    <source>
        <dbReference type="SAM" id="MobiDB-lite"/>
    </source>
</evidence>
<dbReference type="EMBL" id="CM008964">
    <property type="protein sequence ID" value="PNW84797.1"/>
    <property type="molecule type" value="Genomic_DNA"/>
</dbReference>
<reference evidence="11 12" key="1">
    <citation type="journal article" date="2007" name="Science">
        <title>The Chlamydomonas genome reveals the evolution of key animal and plant functions.</title>
        <authorList>
            <person name="Merchant S.S."/>
            <person name="Prochnik S.E."/>
            <person name="Vallon O."/>
            <person name="Harris E.H."/>
            <person name="Karpowicz S.J."/>
            <person name="Witman G.B."/>
            <person name="Terry A."/>
            <person name="Salamov A."/>
            <person name="Fritz-Laylin L.K."/>
            <person name="Marechal-Drouard L."/>
            <person name="Marshall W.F."/>
            <person name="Qu L.H."/>
            <person name="Nelson D.R."/>
            <person name="Sanderfoot A.A."/>
            <person name="Spalding M.H."/>
            <person name="Kapitonov V.V."/>
            <person name="Ren Q."/>
            <person name="Ferris P."/>
            <person name="Lindquist E."/>
            <person name="Shapiro H."/>
            <person name="Lucas S.M."/>
            <person name="Grimwood J."/>
            <person name="Schmutz J."/>
            <person name="Cardol P."/>
            <person name="Cerutti H."/>
            <person name="Chanfreau G."/>
            <person name="Chen C.L."/>
            <person name="Cognat V."/>
            <person name="Croft M.T."/>
            <person name="Dent R."/>
            <person name="Dutcher S."/>
            <person name="Fernandez E."/>
            <person name="Fukuzawa H."/>
            <person name="Gonzalez-Ballester D."/>
            <person name="Gonzalez-Halphen D."/>
            <person name="Hallmann A."/>
            <person name="Hanikenne M."/>
            <person name="Hippler M."/>
            <person name="Inwood W."/>
            <person name="Jabbari K."/>
            <person name="Kalanon M."/>
            <person name="Kuras R."/>
            <person name="Lefebvre P.A."/>
            <person name="Lemaire S.D."/>
            <person name="Lobanov A.V."/>
            <person name="Lohr M."/>
            <person name="Manuell A."/>
            <person name="Meier I."/>
            <person name="Mets L."/>
            <person name="Mittag M."/>
            <person name="Mittelmeier T."/>
            <person name="Moroney J.V."/>
            <person name="Moseley J."/>
            <person name="Napoli C."/>
            <person name="Nedelcu A.M."/>
            <person name="Niyogi K."/>
            <person name="Novoselov S.V."/>
            <person name="Paulsen I.T."/>
            <person name="Pazour G."/>
            <person name="Purton S."/>
            <person name="Ral J.P."/>
            <person name="Riano-Pachon D.M."/>
            <person name="Riekhof W."/>
            <person name="Rymarquis L."/>
            <person name="Schroda M."/>
            <person name="Stern D."/>
            <person name="Umen J."/>
            <person name="Willows R."/>
            <person name="Wilson N."/>
            <person name="Zimmer S.L."/>
            <person name="Allmer J."/>
            <person name="Balk J."/>
            <person name="Bisova K."/>
            <person name="Chen C.J."/>
            <person name="Elias M."/>
            <person name="Gendler K."/>
            <person name="Hauser C."/>
            <person name="Lamb M.R."/>
            <person name="Ledford H."/>
            <person name="Long J.C."/>
            <person name="Minagawa J."/>
            <person name="Page M.D."/>
            <person name="Pan J."/>
            <person name="Pootakham W."/>
            <person name="Roje S."/>
            <person name="Rose A."/>
            <person name="Stahlberg E."/>
            <person name="Terauchi A.M."/>
            <person name="Yang P."/>
            <person name="Ball S."/>
            <person name="Bowler C."/>
            <person name="Dieckmann C.L."/>
            <person name="Gladyshev V.N."/>
            <person name="Green P."/>
            <person name="Jorgensen R."/>
            <person name="Mayfield S."/>
            <person name="Mueller-Roeber B."/>
            <person name="Rajamani S."/>
            <person name="Sayre R.T."/>
            <person name="Brokstein P."/>
            <person name="Dubchak I."/>
            <person name="Goodstein D."/>
            <person name="Hornick L."/>
            <person name="Huang Y.W."/>
            <person name="Jhaveri J."/>
            <person name="Luo Y."/>
            <person name="Martinez D."/>
            <person name="Ngau W.C."/>
            <person name="Otillar B."/>
            <person name="Poliakov A."/>
            <person name="Porter A."/>
            <person name="Szajkowski L."/>
            <person name="Werner G."/>
            <person name="Zhou K."/>
            <person name="Grigoriev I.V."/>
            <person name="Rokhsar D.S."/>
            <person name="Grossman A.R."/>
        </authorList>
    </citation>
    <scope>NUCLEOTIDE SEQUENCE [LARGE SCALE GENOMIC DNA]</scope>
    <source>
        <strain evidence="12">CC-503</strain>
        <strain evidence="11">CC-503 cw92 mt+</strain>
    </source>
</reference>
<dbReference type="PROSITE" id="PS50011">
    <property type="entry name" value="PROTEIN_KINASE_DOM"/>
    <property type="match status" value="1"/>
</dbReference>
<feature type="region of interest" description="Disordered" evidence="7">
    <location>
        <begin position="487"/>
        <end position="551"/>
    </location>
</feature>
<evidence type="ECO:0000256" key="8">
    <source>
        <dbReference type="SAM" id="Phobius"/>
    </source>
</evidence>
<evidence type="ECO:0000256" key="5">
    <source>
        <dbReference type="ARBA" id="ARBA00022840"/>
    </source>
</evidence>
<dbReference type="InterPro" id="IPR017441">
    <property type="entry name" value="Protein_kinase_ATP_BS"/>
</dbReference>
<dbReference type="ExpressionAtlas" id="A0A2K3DW91">
    <property type="expression patterns" value="baseline"/>
</dbReference>
<evidence type="ECO:0000313" key="12">
    <source>
        <dbReference type="Proteomes" id="UP000006906"/>
    </source>
</evidence>
<dbReference type="PROSITE" id="PS00108">
    <property type="entry name" value="PROTEIN_KINASE_ST"/>
    <property type="match status" value="1"/>
</dbReference>
<dbReference type="Gene3D" id="3.30.200.20">
    <property type="entry name" value="Phosphorylase Kinase, domain 1"/>
    <property type="match status" value="1"/>
</dbReference>
<feature type="compositionally biased region" description="Basic and acidic residues" evidence="7">
    <location>
        <begin position="404"/>
        <end position="413"/>
    </location>
</feature>
<dbReference type="Pfam" id="PF07714">
    <property type="entry name" value="PK_Tyr_Ser-Thr"/>
    <property type="match status" value="1"/>
</dbReference>
<keyword evidence="1" id="KW-0723">Serine/threonine-protein kinase</keyword>
<dbReference type="GO" id="GO:0005524">
    <property type="term" value="F:ATP binding"/>
    <property type="evidence" value="ECO:0007669"/>
    <property type="project" value="UniProtKB-UniRule"/>
</dbReference>
<evidence type="ECO:0000256" key="1">
    <source>
        <dbReference type="ARBA" id="ARBA00022527"/>
    </source>
</evidence>
<dbReference type="Gramene" id="PNW84797">
    <property type="protein sequence ID" value="PNW84797"/>
    <property type="gene ID" value="CHLRE_03g159016v5"/>
</dbReference>
<feature type="region of interest" description="Disordered" evidence="7">
    <location>
        <begin position="366"/>
        <end position="452"/>
    </location>
</feature>
<dbReference type="GO" id="GO:0007165">
    <property type="term" value="P:signal transduction"/>
    <property type="evidence" value="ECO:0000318"/>
    <property type="project" value="GO_Central"/>
</dbReference>
<dbReference type="InterPro" id="IPR008271">
    <property type="entry name" value="Ser/Thr_kinase_AS"/>
</dbReference>
<feature type="transmembrane region" description="Helical" evidence="8">
    <location>
        <begin position="330"/>
        <end position="356"/>
    </location>
</feature>
<dbReference type="InterPro" id="IPR001245">
    <property type="entry name" value="Ser-Thr/Tyr_kinase_cat_dom"/>
</dbReference>
<name>A0A2K3DW91_CHLRE</name>
<dbReference type="STRING" id="3055.A0A2K3DW91"/>
<sequence length="968" mass="100985">MSKGVCAYLLVLTLALSGYWLERANARTLSRGVFSPSQFIALLLDNTVDQVVVEAPLLALTEDVFQGVRTPIRLNRTVSVVGSPALPEPPMMLLFARHKIELCPGISFVFVNMAIQFCVTDSPARAPNFYIFSPSLAPSVGSNTTRIVFQDSLVIFGVGLPLELRKANVLAVTRPPYEGSGPQDIDFMAPYPHGTCTYESAAPLRDRCWSTGGDVYRDAAFAGADVSTADGTLVPNNVSVRILSSILVCRQNVSEECIASLGPYGCLVFSYRQLRDLPPVPISAQMAAILAQQQQQQQPSVPPGFHTPSPGPAGLLDNGSSDAGGGSTAVLVGAIVAGVLGAAALVGAAGAILWYVRRRSSGAAQSSLQLDASTGQPKCAVGLDSSSGRGASLQEHAAAQQDGKASRLADYSEHATLMSLTDRDGHGSVETAAATSGNRQDPAGIQAQGSENSNRMLPDLVIHASPFREGLSTNLVVLVPLRGTPTTAGGGVSLPRTPAAAAPASVSSASRPSSGARSFGGSSAAQNGAGGSAPPGIQKEAGGAAAAGQRQARPSSAAAACGAGGSDRGTIYVSAGNEPEITRRAAAYASKVAAMLLHTSSDVDSLLHIAYGSGLRPLAAGTPVAAGAAGMEAAAGAAHSGTAMPVNAEAMAGMRAVGTPAAAVSLLPLPEACEEQNVQVEVVELLPIKLGRGSFGRVQEGRYRGQRVAVKQALDQHDGLSMPTGKLVASFLQEVEVMGRCDHPNICKLLAACLAPPKLCLVMELMDTSLESLIKGQTPGQLLPLPKLLHIAIQVAQGLEYLHPTVLHRDLKPANVLISNPESGTPIVKLTDFGLSKITEMTLQTANAEAGTPAYMAPECFDVTNDKLTHKVDMYAFGVILWAMLTGEEPWKGYPLVSVAYSVHCGRRLPLDDIPDSRCPRKMRKLVEQCWEPTPRRRPAAAEAVKELLLLREQLLTDGAAPSSTEIS</sequence>
<dbReference type="RefSeq" id="XP_042925787.1">
    <property type="nucleotide sequence ID" value="XM_043060658.1"/>
</dbReference>
<keyword evidence="3 6" id="KW-0547">Nucleotide-binding</keyword>
<dbReference type="InterPro" id="IPR051681">
    <property type="entry name" value="Ser/Thr_Kinases-Pseudokinases"/>
</dbReference>
<evidence type="ECO:0000256" key="9">
    <source>
        <dbReference type="SAM" id="SignalP"/>
    </source>
</evidence>
<proteinExistence type="predicted"/>
<feature type="binding site" evidence="6">
    <location>
        <position position="711"/>
    </location>
    <ligand>
        <name>ATP</name>
        <dbReference type="ChEBI" id="CHEBI:30616"/>
    </ligand>
</feature>
<keyword evidence="8" id="KW-0472">Membrane</keyword>
<dbReference type="SUPFAM" id="SSF56112">
    <property type="entry name" value="Protein kinase-like (PK-like)"/>
    <property type="match status" value="1"/>
</dbReference>
<feature type="domain" description="Protein kinase" evidence="10">
    <location>
        <begin position="684"/>
        <end position="950"/>
    </location>
</feature>
<gene>
    <name evidence="11" type="ORF">CHLRE_03g159016v5</name>
</gene>
<feature type="signal peptide" evidence="9">
    <location>
        <begin position="1"/>
        <end position="26"/>
    </location>
</feature>